<organismHost>
    <name type="scientific">Ornithodoros</name>
    <name type="common">relapsing fever ticks</name>
    <dbReference type="NCBI Taxonomy" id="6937"/>
</organismHost>
<organismHost>
    <name type="scientific">Phacochoerus africanus</name>
    <name type="common">Warthog</name>
    <dbReference type="NCBI Taxonomy" id="41426"/>
</organismHost>
<protein>
    <submittedName>
        <fullName evidence="1">PE66L</fullName>
    </submittedName>
</protein>
<reference evidence="2" key="1">
    <citation type="submission" date="2020-01" db="EMBL/GenBank/DDBJ databases">
        <authorList>
            <person name="Chastagner A."/>
            <person name="Le Potier M.-F."/>
            <person name="Pereira de Oliveira R."/>
        </authorList>
    </citation>
    <scope>NUCLEOTIDE SEQUENCE [LARGE SCALE GENOMIC DNA]</scope>
    <source>
        <strain evidence="2">Liv13/33</strain>
    </source>
</reference>
<name>A0A6G6AHU8_ASF</name>
<dbReference type="EMBL" id="MN913970">
    <property type="protein sequence ID" value="QID21329.1"/>
    <property type="molecule type" value="Genomic_DNA"/>
</dbReference>
<organismHost>
    <name type="scientific">Ornithodoros moubata</name>
    <name type="common">Soft tick</name>
    <name type="synonym">Argasid tick</name>
    <dbReference type="NCBI Taxonomy" id="6938"/>
</organismHost>
<dbReference type="Proteomes" id="UP000500872">
    <property type="component" value="Segment"/>
</dbReference>
<evidence type="ECO:0000313" key="2">
    <source>
        <dbReference type="Proteomes" id="UP000500872"/>
    </source>
</evidence>
<organismHost>
    <name type="scientific">Potamochoerus larvatus</name>
    <name type="common">Bushpig</name>
    <dbReference type="NCBI Taxonomy" id="273792"/>
</organismHost>
<evidence type="ECO:0000313" key="1">
    <source>
        <dbReference type="EMBL" id="QID21329.1"/>
    </source>
</evidence>
<organismHost>
    <name type="scientific">Sus scrofa</name>
    <name type="common">Pig</name>
    <dbReference type="NCBI Taxonomy" id="9823"/>
</organismHost>
<organismHost>
    <name type="scientific">Phacochoerus aethiopicus</name>
    <name type="common">Warthog</name>
    <dbReference type="NCBI Taxonomy" id="85517"/>
</organismHost>
<organism evidence="1 2">
    <name type="scientific">African swine fever virus</name>
    <name type="common">ASFV</name>
    <dbReference type="NCBI Taxonomy" id="10497"/>
    <lineage>
        <taxon>Viruses</taxon>
        <taxon>Varidnaviria</taxon>
        <taxon>Bamfordvirae</taxon>
        <taxon>Nucleocytoviricota</taxon>
        <taxon>Pokkesviricetes</taxon>
        <taxon>Asfuvirales</taxon>
        <taxon>Asfarviridae</taxon>
        <taxon>Asfivirus</taxon>
        <taxon>Asfivirus haemorrhagiae</taxon>
    </lineage>
</organism>
<dbReference type="PROSITE" id="PS51257">
    <property type="entry name" value="PROKAR_LIPOPROTEIN"/>
    <property type="match status" value="1"/>
</dbReference>
<sequence>MHLSHKYNHILFTYNMRIYLIKRNHMLFIHMLISCN</sequence>
<proteinExistence type="predicted"/>
<accession>A0A6G6AHU8</accession>